<dbReference type="STRING" id="70415.A0A5S6R0V0"/>
<feature type="compositionally biased region" description="Basic and acidic residues" evidence="2">
    <location>
        <begin position="609"/>
        <end position="618"/>
    </location>
</feature>
<evidence type="ECO:0000256" key="2">
    <source>
        <dbReference type="SAM" id="MobiDB-lite"/>
    </source>
</evidence>
<feature type="domain" description="Ubiquitin-like" evidence="3">
    <location>
        <begin position="42"/>
        <end position="117"/>
    </location>
</feature>
<feature type="region of interest" description="Disordered" evidence="2">
    <location>
        <begin position="432"/>
        <end position="500"/>
    </location>
</feature>
<dbReference type="Proteomes" id="UP000046395">
    <property type="component" value="Unassembled WGS sequence"/>
</dbReference>
<organism evidence="4 5">
    <name type="scientific">Trichuris muris</name>
    <name type="common">Mouse whipworm</name>
    <dbReference type="NCBI Taxonomy" id="70415"/>
    <lineage>
        <taxon>Eukaryota</taxon>
        <taxon>Metazoa</taxon>
        <taxon>Ecdysozoa</taxon>
        <taxon>Nematoda</taxon>
        <taxon>Enoplea</taxon>
        <taxon>Dorylaimia</taxon>
        <taxon>Trichinellida</taxon>
        <taxon>Trichuridae</taxon>
        <taxon>Trichuris</taxon>
    </lineage>
</organism>
<dbReference type="WBParaSite" id="TMUE_3000012939.1">
    <property type="protein sequence ID" value="TMUE_3000012939.1"/>
    <property type="gene ID" value="WBGene00286604"/>
</dbReference>
<dbReference type="PANTHER" id="PTHR46728:SF1">
    <property type="entry name" value="AN1-TYPE ZINC FINGER PROTEIN 4"/>
    <property type="match status" value="1"/>
</dbReference>
<proteinExistence type="predicted"/>
<dbReference type="SUPFAM" id="SSF54236">
    <property type="entry name" value="Ubiquitin-like"/>
    <property type="match status" value="1"/>
</dbReference>
<accession>A0A5S6R0V0</accession>
<evidence type="ECO:0000259" key="3">
    <source>
        <dbReference type="PROSITE" id="PS50053"/>
    </source>
</evidence>
<dbReference type="Gene3D" id="3.10.20.90">
    <property type="entry name" value="Phosphatidylinositol 3-kinase Catalytic Subunit, Chain A, domain 1"/>
    <property type="match status" value="1"/>
</dbReference>
<sequence length="624" mass="69090">MRDGVWIALFNGLIIAPGEFVFVSDVVENWRNIWLSSKQMSVSFSIESITEGHFTLRMEKSAVVWQIKSRIEVMSGLPSESQILVYRDRELCDCESIDGAGIVEGATVQLVIKSESGIRKASMIYRLASLPKDMPIVIRNPYKLTTVDAMKCQNIEKNRLLDTDSLATSDECEPLDLTFTKEREADAHRRAEENLQTMERMRALRADMERARHQKQQRRPQIIFHRDAEGQSPISLGNNQPCSSSILLSTCNTEDTSAKESSAGETELEEFITLKISPKGFSENADSNAAGESPCSDPYSSCSDAEKESSVVCSSEIDPSTVSDQEELVGCSSVGLYQDHCNLSDEGPCRESLQSKNYSLTTDCRRPKGRTRHLSTSVGAEDLASDPSELSSGMVISNAYRKYKAKRRPHLAKGTTKRGGFCAVNNGSLLSSSVGSSRTWTNDNGRSIPLADDMQKRSHPSSKIPTSDLRVFQRQVSKNRQRPSSSRMESSTCESSSDEKDLFTSDRIMQAIGSIFEKKCCLTSRKATQESSPAVSVPTLSSHVVRTRKQPQSLQSQQRCKVCGCKLTVSMAFRCRCGKTLCTRHKAPRLHPCFESRGALEVRSLQTDKTGRSSDSDRVSGPIS</sequence>
<dbReference type="InterPro" id="IPR000626">
    <property type="entry name" value="Ubiquitin-like_dom"/>
</dbReference>
<reference evidence="5" key="1">
    <citation type="submission" date="2019-12" db="UniProtKB">
        <authorList>
            <consortium name="WormBaseParasite"/>
        </authorList>
    </citation>
    <scope>IDENTIFICATION</scope>
</reference>
<feature type="region of interest" description="Disordered" evidence="2">
    <location>
        <begin position="604"/>
        <end position="624"/>
    </location>
</feature>
<feature type="region of interest" description="Disordered" evidence="2">
    <location>
        <begin position="363"/>
        <end position="388"/>
    </location>
</feature>
<keyword evidence="4" id="KW-1185">Reference proteome</keyword>
<keyword evidence="1" id="KW-0175">Coiled coil</keyword>
<dbReference type="InterPro" id="IPR035896">
    <property type="entry name" value="AN1-like_Znf"/>
</dbReference>
<feature type="coiled-coil region" evidence="1">
    <location>
        <begin position="181"/>
        <end position="218"/>
    </location>
</feature>
<dbReference type="PANTHER" id="PTHR46728">
    <property type="entry name" value="AN1-TYPE ZINC FINGER PROTEIN 4"/>
    <property type="match status" value="1"/>
</dbReference>
<dbReference type="Pfam" id="PF00240">
    <property type="entry name" value="ubiquitin"/>
    <property type="match status" value="1"/>
</dbReference>
<dbReference type="SUPFAM" id="SSF118310">
    <property type="entry name" value="AN1-like Zinc finger"/>
    <property type="match status" value="1"/>
</dbReference>
<dbReference type="AlphaFoldDB" id="A0A5S6R0V0"/>
<feature type="compositionally biased region" description="Low complexity" evidence="2">
    <location>
        <begin position="484"/>
        <end position="495"/>
    </location>
</feature>
<name>A0A5S6R0V0_TRIMR</name>
<dbReference type="InterPro" id="IPR029071">
    <property type="entry name" value="Ubiquitin-like_domsf"/>
</dbReference>
<dbReference type="PROSITE" id="PS50053">
    <property type="entry name" value="UBIQUITIN_2"/>
    <property type="match status" value="1"/>
</dbReference>
<dbReference type="InterPro" id="IPR053061">
    <property type="entry name" value="AN1-type_zinc_finger"/>
</dbReference>
<protein>
    <submittedName>
        <fullName evidence="5">Ubiquitin-like domain-containing protein</fullName>
    </submittedName>
</protein>
<evidence type="ECO:0000313" key="4">
    <source>
        <dbReference type="Proteomes" id="UP000046395"/>
    </source>
</evidence>
<evidence type="ECO:0000313" key="5">
    <source>
        <dbReference type="WBParaSite" id="TMUE_3000012939.1"/>
    </source>
</evidence>
<evidence type="ECO:0000256" key="1">
    <source>
        <dbReference type="SAM" id="Coils"/>
    </source>
</evidence>
<dbReference type="Gene3D" id="4.10.1110.10">
    <property type="entry name" value="AN1-like Zinc finger"/>
    <property type="match status" value="1"/>
</dbReference>